<feature type="transmembrane region" description="Helical" evidence="2">
    <location>
        <begin position="12"/>
        <end position="36"/>
    </location>
</feature>
<evidence type="ECO:0000313" key="4">
    <source>
        <dbReference type="EMBL" id="MBP0902480.1"/>
    </source>
</evidence>
<organism evidence="4 5">
    <name type="scientific">Mariniflexile gromovii</name>
    <dbReference type="NCBI Taxonomy" id="362523"/>
    <lineage>
        <taxon>Bacteria</taxon>
        <taxon>Pseudomonadati</taxon>
        <taxon>Bacteroidota</taxon>
        <taxon>Flavobacteriia</taxon>
        <taxon>Flavobacteriales</taxon>
        <taxon>Flavobacteriaceae</taxon>
        <taxon>Mariniflexile</taxon>
    </lineage>
</organism>
<dbReference type="PANTHER" id="PTHR30576:SF8">
    <property type="entry name" value="UNDECAPRENYL-PHOSPHATE GALACTOSE PHOSPHOTRANSFERASE"/>
    <property type="match status" value="1"/>
</dbReference>
<feature type="domain" description="Bacterial sugar transferase" evidence="3">
    <location>
        <begin position="7"/>
        <end position="181"/>
    </location>
</feature>
<accession>A0ABS4BPG9</accession>
<dbReference type="Proteomes" id="UP000670776">
    <property type="component" value="Unassembled WGS sequence"/>
</dbReference>
<sequence>MYKAIFKRVIDFFSALIGLIILSPVIVLISIISLIVHKNTPFFHQLRPGKNEIIFKIIKFKTMNDLKDENGVLLPDENRLTKWGKFLRITSLDEIPQLINVLKGEMSLIGPRPLIVKYLPYYTQNEKLRHSVRPGITGLAQVHGRNNLDWDSKLKLDVEYAQNINFQSDIKILLTTILNVIISKDVAVNSYSMEPDLDKIRTIPNKNV</sequence>
<evidence type="ECO:0000313" key="5">
    <source>
        <dbReference type="Proteomes" id="UP000670776"/>
    </source>
</evidence>
<proteinExistence type="inferred from homology"/>
<evidence type="ECO:0000256" key="2">
    <source>
        <dbReference type="SAM" id="Phobius"/>
    </source>
</evidence>
<dbReference type="RefSeq" id="WP_209651933.1">
    <property type="nucleotide sequence ID" value="NZ_JAGJCB010000001.1"/>
</dbReference>
<comment type="similarity">
    <text evidence="1">Belongs to the bacterial sugar transferase family.</text>
</comment>
<keyword evidence="2" id="KW-1133">Transmembrane helix</keyword>
<keyword evidence="5" id="KW-1185">Reference proteome</keyword>
<dbReference type="InterPro" id="IPR003362">
    <property type="entry name" value="Bact_transf"/>
</dbReference>
<evidence type="ECO:0000259" key="3">
    <source>
        <dbReference type="Pfam" id="PF02397"/>
    </source>
</evidence>
<name>A0ABS4BPG9_9FLAO</name>
<gene>
    <name evidence="4" type="ORF">J8H85_01455</name>
</gene>
<dbReference type="PANTHER" id="PTHR30576">
    <property type="entry name" value="COLANIC BIOSYNTHESIS UDP-GLUCOSE LIPID CARRIER TRANSFERASE"/>
    <property type="match status" value="1"/>
</dbReference>
<keyword evidence="4" id="KW-0808">Transferase</keyword>
<dbReference type="GO" id="GO:0016740">
    <property type="term" value="F:transferase activity"/>
    <property type="evidence" value="ECO:0007669"/>
    <property type="project" value="UniProtKB-KW"/>
</dbReference>
<comment type="caution">
    <text evidence="4">The sequence shown here is derived from an EMBL/GenBank/DDBJ whole genome shotgun (WGS) entry which is preliminary data.</text>
</comment>
<dbReference type="EMBL" id="JAGJCB010000001">
    <property type="protein sequence ID" value="MBP0902480.1"/>
    <property type="molecule type" value="Genomic_DNA"/>
</dbReference>
<keyword evidence="2" id="KW-0812">Transmembrane</keyword>
<evidence type="ECO:0000256" key="1">
    <source>
        <dbReference type="ARBA" id="ARBA00006464"/>
    </source>
</evidence>
<keyword evidence="2" id="KW-0472">Membrane</keyword>
<reference evidence="4 5" key="1">
    <citation type="submission" date="2021-04" db="EMBL/GenBank/DDBJ databases">
        <title>Mariniflexile gromovii gen. nov., sp. nov., a gliding bacterium isolated from the sea urchin Strongylocentrotus intermedius.</title>
        <authorList>
            <person name="Ko S."/>
            <person name="Le V."/>
            <person name="Ahn C.-Y."/>
            <person name="Oh H.-M."/>
        </authorList>
    </citation>
    <scope>NUCLEOTIDE SEQUENCE [LARGE SCALE GENOMIC DNA]</scope>
    <source>
        <strain evidence="4 5">KCTC 12570</strain>
    </source>
</reference>
<dbReference type="Pfam" id="PF02397">
    <property type="entry name" value="Bac_transf"/>
    <property type="match status" value="1"/>
</dbReference>
<protein>
    <submittedName>
        <fullName evidence="4">Sugar transferase</fullName>
    </submittedName>
</protein>